<dbReference type="OrthoDB" id="6415790at2759"/>
<accession>S8CXZ9</accession>
<dbReference type="PROSITE" id="PS51925">
    <property type="entry name" value="SWIB_MDM2"/>
    <property type="match status" value="1"/>
</dbReference>
<dbReference type="PANTHER" id="PTHR46851:SF22">
    <property type="entry name" value="ZINC ION BINDING _ DNA BINDING PROTEIN"/>
    <property type="match status" value="1"/>
</dbReference>
<proteinExistence type="predicted"/>
<comment type="caution">
    <text evidence="2">The sequence shown here is derived from an EMBL/GenBank/DDBJ whole genome shotgun (WGS) entry which is preliminary data.</text>
</comment>
<dbReference type="PANTHER" id="PTHR46851">
    <property type="entry name" value="OS01G0884500 PROTEIN"/>
    <property type="match status" value="1"/>
</dbReference>
<dbReference type="Gene3D" id="1.10.245.10">
    <property type="entry name" value="SWIB/MDM2 domain"/>
    <property type="match status" value="1"/>
</dbReference>
<dbReference type="InterPro" id="IPR036885">
    <property type="entry name" value="SWIB_MDM2_dom_sf"/>
</dbReference>
<organism evidence="2 3">
    <name type="scientific">Genlisea aurea</name>
    <dbReference type="NCBI Taxonomy" id="192259"/>
    <lineage>
        <taxon>Eukaryota</taxon>
        <taxon>Viridiplantae</taxon>
        <taxon>Streptophyta</taxon>
        <taxon>Embryophyta</taxon>
        <taxon>Tracheophyta</taxon>
        <taxon>Spermatophyta</taxon>
        <taxon>Magnoliopsida</taxon>
        <taxon>eudicotyledons</taxon>
        <taxon>Gunneridae</taxon>
        <taxon>Pentapetalae</taxon>
        <taxon>asterids</taxon>
        <taxon>lamiids</taxon>
        <taxon>Lamiales</taxon>
        <taxon>Lentibulariaceae</taxon>
        <taxon>Genlisea</taxon>
    </lineage>
</organism>
<dbReference type="Proteomes" id="UP000015453">
    <property type="component" value="Unassembled WGS sequence"/>
</dbReference>
<dbReference type="InterPro" id="IPR045894">
    <property type="entry name" value="At5g08430-like"/>
</dbReference>
<dbReference type="Pfam" id="PF02201">
    <property type="entry name" value="SWIB"/>
    <property type="match status" value="1"/>
</dbReference>
<feature type="non-terminal residue" evidence="2">
    <location>
        <position position="1"/>
    </location>
</feature>
<evidence type="ECO:0000259" key="1">
    <source>
        <dbReference type="PROSITE" id="PS51925"/>
    </source>
</evidence>
<reference evidence="2 3" key="1">
    <citation type="journal article" date="2013" name="BMC Genomics">
        <title>The miniature genome of a carnivorous plant Genlisea aurea contains a low number of genes and short non-coding sequences.</title>
        <authorList>
            <person name="Leushkin E.V."/>
            <person name="Sutormin R.A."/>
            <person name="Nabieva E.R."/>
            <person name="Penin A.A."/>
            <person name="Kondrashov A.S."/>
            <person name="Logacheva M.D."/>
        </authorList>
    </citation>
    <scope>NUCLEOTIDE SEQUENCE [LARGE SCALE GENOMIC DNA]</scope>
</reference>
<evidence type="ECO:0000313" key="3">
    <source>
        <dbReference type="Proteomes" id="UP000015453"/>
    </source>
</evidence>
<feature type="non-terminal residue" evidence="2">
    <location>
        <position position="104"/>
    </location>
</feature>
<evidence type="ECO:0000313" key="2">
    <source>
        <dbReference type="EMBL" id="EPS69866.1"/>
    </source>
</evidence>
<feature type="domain" description="DM2" evidence="1">
    <location>
        <begin position="9"/>
        <end position="89"/>
    </location>
</feature>
<keyword evidence="3" id="KW-1185">Reference proteome</keyword>
<dbReference type="AlphaFoldDB" id="S8CXZ9"/>
<name>S8CXZ9_9LAMI</name>
<gene>
    <name evidence="2" type="ORF">M569_04900</name>
</gene>
<dbReference type="CDD" id="cd10567">
    <property type="entry name" value="SWIB-MDM2_like"/>
    <property type="match status" value="1"/>
</dbReference>
<dbReference type="InterPro" id="IPR003121">
    <property type="entry name" value="SWIB_MDM2_domain"/>
</dbReference>
<sequence>TAMPTKIEFIGWCSKPLKEFLKAIGMDASRKLSQNEVTSIVNQYVKEKSLFHPEKKKVIACDGLLQSLFRRKTIGKYRVYDLLEIHFSENEYESEVEELKSSSE</sequence>
<dbReference type="EMBL" id="AUSU01001927">
    <property type="protein sequence ID" value="EPS69866.1"/>
    <property type="molecule type" value="Genomic_DNA"/>
</dbReference>
<protein>
    <recommendedName>
        <fullName evidence="1">DM2 domain-containing protein</fullName>
    </recommendedName>
</protein>
<dbReference type="SUPFAM" id="SSF47592">
    <property type="entry name" value="SWIB/MDM2 domain"/>
    <property type="match status" value="1"/>
</dbReference>